<dbReference type="InterPro" id="IPR036388">
    <property type="entry name" value="WH-like_DNA-bd_sf"/>
</dbReference>
<protein>
    <submittedName>
        <fullName evidence="6">DNA-binding transcriptional LysR family regulator</fullName>
    </submittedName>
</protein>
<dbReference type="SUPFAM" id="SSF53850">
    <property type="entry name" value="Periplasmic binding protein-like II"/>
    <property type="match status" value="1"/>
</dbReference>
<dbReference type="InterPro" id="IPR050176">
    <property type="entry name" value="LTTR"/>
</dbReference>
<evidence type="ECO:0000313" key="6">
    <source>
        <dbReference type="EMBL" id="PWJ84985.1"/>
    </source>
</evidence>
<organism evidence="6 7">
    <name type="scientific">Pseudaminobacter salicylatoxidans</name>
    <dbReference type="NCBI Taxonomy" id="93369"/>
    <lineage>
        <taxon>Bacteria</taxon>
        <taxon>Pseudomonadati</taxon>
        <taxon>Pseudomonadota</taxon>
        <taxon>Alphaproteobacteria</taxon>
        <taxon>Hyphomicrobiales</taxon>
        <taxon>Phyllobacteriaceae</taxon>
        <taxon>Pseudaminobacter</taxon>
    </lineage>
</organism>
<reference evidence="6 7" key="1">
    <citation type="submission" date="2018-05" db="EMBL/GenBank/DDBJ databases">
        <title>Genomic Encyclopedia of Type Strains, Phase IV (KMG-IV): sequencing the most valuable type-strain genomes for metagenomic binning, comparative biology and taxonomic classification.</title>
        <authorList>
            <person name="Goeker M."/>
        </authorList>
    </citation>
    <scope>NUCLEOTIDE SEQUENCE [LARGE SCALE GENOMIC DNA]</scope>
    <source>
        <strain evidence="6 7">DSM 6986</strain>
    </source>
</reference>
<dbReference type="InterPro" id="IPR000847">
    <property type="entry name" value="LysR_HTH_N"/>
</dbReference>
<feature type="domain" description="HTH lysR-type" evidence="5">
    <location>
        <begin position="1"/>
        <end position="58"/>
    </location>
</feature>
<evidence type="ECO:0000256" key="4">
    <source>
        <dbReference type="ARBA" id="ARBA00023163"/>
    </source>
</evidence>
<comment type="similarity">
    <text evidence="1">Belongs to the LysR transcriptional regulatory family.</text>
</comment>
<keyword evidence="4" id="KW-0804">Transcription</keyword>
<dbReference type="STRING" id="1192868.GCA_000304395_02828"/>
<keyword evidence="3 6" id="KW-0238">DNA-binding</keyword>
<evidence type="ECO:0000256" key="2">
    <source>
        <dbReference type="ARBA" id="ARBA00023015"/>
    </source>
</evidence>
<dbReference type="PANTHER" id="PTHR30579">
    <property type="entry name" value="TRANSCRIPTIONAL REGULATOR"/>
    <property type="match status" value="1"/>
</dbReference>
<dbReference type="EMBL" id="QGGG01000004">
    <property type="protein sequence ID" value="PWJ84985.1"/>
    <property type="molecule type" value="Genomic_DNA"/>
</dbReference>
<dbReference type="SUPFAM" id="SSF46785">
    <property type="entry name" value="Winged helix' DNA-binding domain"/>
    <property type="match status" value="1"/>
</dbReference>
<evidence type="ECO:0000313" key="7">
    <source>
        <dbReference type="Proteomes" id="UP000245396"/>
    </source>
</evidence>
<dbReference type="AlphaFoldDB" id="A0A316C5E9"/>
<evidence type="ECO:0000256" key="1">
    <source>
        <dbReference type="ARBA" id="ARBA00009437"/>
    </source>
</evidence>
<evidence type="ECO:0000256" key="3">
    <source>
        <dbReference type="ARBA" id="ARBA00023125"/>
    </source>
</evidence>
<dbReference type="OrthoDB" id="9787460at2"/>
<dbReference type="Pfam" id="PF00126">
    <property type="entry name" value="HTH_1"/>
    <property type="match status" value="1"/>
</dbReference>
<dbReference type="Gene3D" id="1.10.10.10">
    <property type="entry name" value="Winged helix-like DNA-binding domain superfamily/Winged helix DNA-binding domain"/>
    <property type="match status" value="1"/>
</dbReference>
<keyword evidence="7" id="KW-1185">Reference proteome</keyword>
<dbReference type="RefSeq" id="WP_109612366.1">
    <property type="nucleotide sequence ID" value="NZ_QGGG01000004.1"/>
</dbReference>
<evidence type="ECO:0000259" key="5">
    <source>
        <dbReference type="PROSITE" id="PS50931"/>
    </source>
</evidence>
<proteinExistence type="inferred from homology"/>
<keyword evidence="2" id="KW-0805">Transcription regulation</keyword>
<dbReference type="GO" id="GO:0003677">
    <property type="term" value="F:DNA binding"/>
    <property type="evidence" value="ECO:0007669"/>
    <property type="project" value="UniProtKB-KW"/>
</dbReference>
<dbReference type="PROSITE" id="PS50931">
    <property type="entry name" value="HTH_LYSR"/>
    <property type="match status" value="1"/>
</dbReference>
<dbReference type="Pfam" id="PF03466">
    <property type="entry name" value="LysR_substrate"/>
    <property type="match status" value="1"/>
</dbReference>
<dbReference type="InterPro" id="IPR005119">
    <property type="entry name" value="LysR_subst-bd"/>
</dbReference>
<gene>
    <name evidence="6" type="ORF">C7441_104253</name>
</gene>
<accession>A0A316C5E9</accession>
<dbReference type="Gene3D" id="3.40.190.290">
    <property type="match status" value="1"/>
</dbReference>
<dbReference type="GO" id="GO:0003700">
    <property type="term" value="F:DNA-binding transcription factor activity"/>
    <property type="evidence" value="ECO:0007669"/>
    <property type="project" value="InterPro"/>
</dbReference>
<dbReference type="Proteomes" id="UP000245396">
    <property type="component" value="Unassembled WGS sequence"/>
</dbReference>
<name>A0A316C5E9_PSESE</name>
<dbReference type="PANTHER" id="PTHR30579:SF3">
    <property type="entry name" value="TRANSCRIPTIONAL REGULATORY PROTEIN"/>
    <property type="match status" value="1"/>
</dbReference>
<dbReference type="InterPro" id="IPR036390">
    <property type="entry name" value="WH_DNA-bd_sf"/>
</dbReference>
<sequence length="293" mass="31990">MNWDDVRIFLAVARAGQILGAARRLELNHATVSRRIAALEEALKTKLFRRLTTGSELTPAGERFLDVAERMEADMIAARAEIAGEGDEVSGTVRIGAPDGIGVAFLAPRLGALTAQHKELKIQLVPVPRSFSLSRREADIAITVERPTEGRLVAGKLVDYTLGLFASRGYAEQHGLPKTPGELSDHRLVGYVPDLVVSPSLDYAAEFSPNWNASFAISSSLGQVEAVCAGAGIGILHTFIARSRSELVPVPAIKPIRRAYWLVYHESMRPLRRIQTVAGYITRAVEREKALFI</sequence>
<comment type="caution">
    <text evidence="6">The sequence shown here is derived from an EMBL/GenBank/DDBJ whole genome shotgun (WGS) entry which is preliminary data.</text>
</comment>